<protein>
    <submittedName>
        <fullName evidence="2">DUF3578 domain-containing protein</fullName>
    </submittedName>
</protein>
<dbReference type="InterPro" id="IPR011704">
    <property type="entry name" value="ATPase_dyneun-rel_AAA"/>
</dbReference>
<dbReference type="Proteomes" id="UP000053523">
    <property type="component" value="Unassembled WGS sequence"/>
</dbReference>
<feature type="domain" description="AAA+ ATPase" evidence="1">
    <location>
        <begin position="378"/>
        <end position="561"/>
    </location>
</feature>
<dbReference type="SUPFAM" id="SSF52540">
    <property type="entry name" value="P-loop containing nucleoside triphosphate hydrolases"/>
    <property type="match status" value="1"/>
</dbReference>
<dbReference type="Gene3D" id="3.40.50.300">
    <property type="entry name" value="P-loop containing nucleotide triphosphate hydrolases"/>
    <property type="match status" value="1"/>
</dbReference>
<dbReference type="EMBL" id="LORN02000005">
    <property type="protein sequence ID" value="PNN30111.1"/>
    <property type="molecule type" value="Genomic_DNA"/>
</dbReference>
<dbReference type="SMART" id="SM00382">
    <property type="entry name" value="AAA"/>
    <property type="match status" value="1"/>
</dbReference>
<reference evidence="2 3" key="1">
    <citation type="submission" date="2017-12" db="EMBL/GenBank/DDBJ databases">
        <title>FDA dAtabase for Regulatory Grade micrObial Sequences (FDA-ARGOS): Supporting development and validation of Infectious Disease Dx tests.</title>
        <authorList>
            <person name="Hoffmann M."/>
            <person name="Allard M."/>
            <person name="Evans P."/>
            <person name="Brown E."/>
            <person name="Tallon L."/>
            <person name="Sadzewicz L."/>
            <person name="Sengamalay N."/>
            <person name="Ott S."/>
            <person name="Godinez A."/>
            <person name="Nagaraj S."/>
            <person name="Vavikolanu K."/>
            <person name="Aluvathingal J."/>
            <person name="Nadendla S."/>
            <person name="Sichtig H."/>
        </authorList>
    </citation>
    <scope>NUCLEOTIDE SEQUENCE [LARGE SCALE GENOMIC DNA]</scope>
    <source>
        <strain evidence="2 3">FDAARGOS_148</strain>
    </source>
</reference>
<evidence type="ECO:0000313" key="2">
    <source>
        <dbReference type="EMBL" id="PNN30111.1"/>
    </source>
</evidence>
<sequence length="658" mass="76081">MNLSSIIKKIGNTYLKEKKSGNFTEAPVGKLVRDDLVQELKKIEELKGFKIKGSIGNGQFASIPWVAMMNKEITSSTTKGIDIVFLFSGDGNKVYLTLNQGSTFFKNKNLKEKEILKISRLIYELIDSPETEPISIDLKSTTPLGKSYEKTTISGFEYDINDMPSSIAIKKDIIKLLNDYKQIVTKYKENGNDIEQFYRYVFSSKYNKYQLFKNLFENFVKQSQNNIISDKKSNVIPEEGLESVEIKKIKDYNSICIDNNDFHVHLFNSGQYGRKDGNGSGKIPYICYQSPHKKWITIRTTFENYKMIKVSITIWDELKQVDQKTGRNYNLKDMNLFSSNSPNDYFKQFYDDYISYKNESDVMGEKDFVKDLNKKLMKSKNIILRGSPGTGKSYLSKAIASELIGTAIEELEDSDQFEFVQFHPSYDYTDFVEGIRPTVSQTGEMGFELRSGIFKEFCSKAARSLNNSENKKFVFVIDEINRGEISKIFGELFFSIDPSYRGKKGSVKTQYTNMEKSKDKFYIPDNVYIIGTMNDIDRSIDTFDFAMRRRFRFIKIEANENTQMLATLGDKKDEAIDRMIRLNEAISSVEELNSNYHIGAAYFLKLRDMTFEELWKDYLQPLLADYIRGMFNEEDIMNKFESAYYSNTSELGENNEEA</sequence>
<evidence type="ECO:0000313" key="3">
    <source>
        <dbReference type="Proteomes" id="UP000053523"/>
    </source>
</evidence>
<dbReference type="GO" id="GO:0016887">
    <property type="term" value="F:ATP hydrolysis activity"/>
    <property type="evidence" value="ECO:0007669"/>
    <property type="project" value="InterPro"/>
</dbReference>
<accession>A0A2K0AYL0</accession>
<dbReference type="InterPro" id="IPR027417">
    <property type="entry name" value="P-loop_NTPase"/>
</dbReference>
<dbReference type="InterPro" id="IPR021961">
    <property type="entry name" value="McrB_DNA-bd"/>
</dbReference>
<dbReference type="AlphaFoldDB" id="A0A2K0AYL0"/>
<gene>
    <name evidence="2" type="ORF">AL503_000555</name>
</gene>
<dbReference type="InterPro" id="IPR052934">
    <property type="entry name" value="Methyl-DNA_Rec/Restrict_Enz"/>
</dbReference>
<dbReference type="PANTHER" id="PTHR37291">
    <property type="entry name" value="5-METHYLCYTOSINE-SPECIFIC RESTRICTION ENZYME B"/>
    <property type="match status" value="1"/>
</dbReference>
<dbReference type="REBASE" id="629071">
    <property type="entry name" value="Sha148McrBCP"/>
</dbReference>
<comment type="caution">
    <text evidence="2">The sequence shown here is derived from an EMBL/GenBank/DDBJ whole genome shotgun (WGS) entry which is preliminary data.</text>
</comment>
<organism evidence="2 3">
    <name type="scientific">Staphylococcus haemolyticus</name>
    <dbReference type="NCBI Taxonomy" id="1283"/>
    <lineage>
        <taxon>Bacteria</taxon>
        <taxon>Bacillati</taxon>
        <taxon>Bacillota</taxon>
        <taxon>Bacilli</taxon>
        <taxon>Bacillales</taxon>
        <taxon>Staphylococcaceae</taxon>
        <taxon>Staphylococcus</taxon>
    </lineage>
</organism>
<name>A0A2K0AYL0_STAHA</name>
<dbReference type="GO" id="GO:0005524">
    <property type="term" value="F:ATP binding"/>
    <property type="evidence" value="ECO:0007669"/>
    <property type="project" value="InterPro"/>
</dbReference>
<dbReference type="Gene3D" id="3.30.920.90">
    <property type="match status" value="1"/>
</dbReference>
<dbReference type="Pfam" id="PF12102">
    <property type="entry name" value="MrcB_N"/>
    <property type="match status" value="1"/>
</dbReference>
<dbReference type="InterPro" id="IPR003593">
    <property type="entry name" value="AAA+_ATPase"/>
</dbReference>
<dbReference type="PANTHER" id="PTHR37291:SF1">
    <property type="entry name" value="TYPE IV METHYL-DIRECTED RESTRICTION ENZYME ECOKMCRB SUBUNIT"/>
    <property type="match status" value="1"/>
</dbReference>
<evidence type="ECO:0000259" key="1">
    <source>
        <dbReference type="SMART" id="SM00382"/>
    </source>
</evidence>
<proteinExistence type="predicted"/>
<dbReference type="Pfam" id="PF07728">
    <property type="entry name" value="AAA_5"/>
    <property type="match status" value="1"/>
</dbReference>